<evidence type="ECO:0000256" key="3">
    <source>
        <dbReference type="ARBA" id="ARBA00022448"/>
    </source>
</evidence>
<organism evidence="13 14">
    <name type="scientific">Rhodovulum sulfidophilum</name>
    <name type="common">Rhodobacter sulfidophilus</name>
    <dbReference type="NCBI Taxonomy" id="35806"/>
    <lineage>
        <taxon>Bacteria</taxon>
        <taxon>Pseudomonadati</taxon>
        <taxon>Pseudomonadota</taxon>
        <taxon>Alphaproteobacteria</taxon>
        <taxon>Rhodobacterales</taxon>
        <taxon>Paracoccaceae</taxon>
        <taxon>Rhodovulum</taxon>
    </lineage>
</organism>
<dbReference type="PANTHER" id="PTHR30386">
    <property type="entry name" value="MEMBRANE FUSION SUBUNIT OF EMRAB-TOLC MULTIDRUG EFFLUX PUMP"/>
    <property type="match status" value="1"/>
</dbReference>
<dbReference type="Gene3D" id="2.40.30.170">
    <property type="match status" value="1"/>
</dbReference>
<dbReference type="PRINTS" id="PR01490">
    <property type="entry name" value="RTXTOXIND"/>
</dbReference>
<evidence type="ECO:0000256" key="10">
    <source>
        <dbReference type="SAM" id="Coils"/>
    </source>
</evidence>
<dbReference type="Pfam" id="PF25994">
    <property type="entry name" value="HH_AprE"/>
    <property type="match status" value="1"/>
</dbReference>
<feature type="coiled-coil region" evidence="10">
    <location>
        <begin position="260"/>
        <end position="291"/>
    </location>
</feature>
<evidence type="ECO:0000256" key="5">
    <source>
        <dbReference type="ARBA" id="ARBA00022519"/>
    </source>
</evidence>
<comment type="subcellular location">
    <subcellularLocation>
        <location evidence="1 9">Cell inner membrane</location>
        <topology evidence="1 9">Single-pass membrane protein</topology>
    </subcellularLocation>
</comment>
<dbReference type="PATRIC" id="fig|35806.4.peg.3346"/>
<name>A0A0D6B5H5_RHOSU</name>
<keyword evidence="3 9" id="KW-0813">Transport</keyword>
<dbReference type="EMBL" id="AP014800">
    <property type="protein sequence ID" value="BAQ70398.1"/>
    <property type="molecule type" value="Genomic_DNA"/>
</dbReference>
<keyword evidence="5 9" id="KW-0997">Cell inner membrane</keyword>
<accession>A0A0D6B5H5</accession>
<keyword evidence="10" id="KW-0175">Coiled coil</keyword>
<evidence type="ECO:0000259" key="12">
    <source>
        <dbReference type="Pfam" id="PF26002"/>
    </source>
</evidence>
<dbReference type="Proteomes" id="UP000064912">
    <property type="component" value="Chromosome"/>
</dbReference>
<keyword evidence="4 9" id="KW-1003">Cell membrane</keyword>
<evidence type="ECO:0000313" key="14">
    <source>
        <dbReference type="Proteomes" id="UP000064912"/>
    </source>
</evidence>
<evidence type="ECO:0000256" key="7">
    <source>
        <dbReference type="ARBA" id="ARBA00022989"/>
    </source>
</evidence>
<keyword evidence="8 9" id="KW-0472">Membrane</keyword>
<evidence type="ECO:0000259" key="11">
    <source>
        <dbReference type="Pfam" id="PF25994"/>
    </source>
</evidence>
<comment type="similarity">
    <text evidence="2 9">Belongs to the membrane fusion protein (MFP) (TC 8.A.1) family.</text>
</comment>
<evidence type="ECO:0000256" key="2">
    <source>
        <dbReference type="ARBA" id="ARBA00009477"/>
    </source>
</evidence>
<dbReference type="InterPro" id="IPR010129">
    <property type="entry name" value="T1SS_HlyD"/>
</dbReference>
<evidence type="ECO:0000256" key="6">
    <source>
        <dbReference type="ARBA" id="ARBA00022692"/>
    </source>
</evidence>
<feature type="domain" description="AprE-like long alpha-helical hairpin" evidence="11">
    <location>
        <begin position="107"/>
        <end position="287"/>
    </location>
</feature>
<gene>
    <name evidence="13" type="ORF">NHU_03258</name>
</gene>
<evidence type="ECO:0000256" key="8">
    <source>
        <dbReference type="ARBA" id="ARBA00023136"/>
    </source>
</evidence>
<feature type="transmembrane region" description="Helical" evidence="9">
    <location>
        <begin position="32"/>
        <end position="50"/>
    </location>
</feature>
<reference evidence="13 14" key="1">
    <citation type="submission" date="2015-02" db="EMBL/GenBank/DDBJ databases">
        <title>Genome sequene of Rhodovulum sulfidophilum DSM 2351.</title>
        <authorList>
            <person name="Nagao N."/>
        </authorList>
    </citation>
    <scope>NUCLEOTIDE SEQUENCE [LARGE SCALE GENOMIC DNA]</scope>
    <source>
        <strain evidence="13 14">DSM 2351</strain>
    </source>
</reference>
<evidence type="ECO:0000313" key="13">
    <source>
        <dbReference type="EMBL" id="BAQ70398.1"/>
    </source>
</evidence>
<dbReference type="Pfam" id="PF26002">
    <property type="entry name" value="Beta-barrel_AprE"/>
    <property type="match status" value="1"/>
</dbReference>
<dbReference type="NCBIfam" id="TIGR01843">
    <property type="entry name" value="type_I_hlyD"/>
    <property type="match status" value="1"/>
</dbReference>
<protein>
    <recommendedName>
        <fullName evidence="9">Membrane fusion protein (MFP) family protein</fullName>
    </recommendedName>
</protein>
<proteinExistence type="inferred from homology"/>
<evidence type="ECO:0000256" key="4">
    <source>
        <dbReference type="ARBA" id="ARBA00022475"/>
    </source>
</evidence>
<evidence type="ECO:0000256" key="9">
    <source>
        <dbReference type="RuleBase" id="RU365093"/>
    </source>
</evidence>
<dbReference type="PANTHER" id="PTHR30386:SF26">
    <property type="entry name" value="TRANSPORT PROTEIN COMB"/>
    <property type="match status" value="1"/>
</dbReference>
<feature type="domain" description="AprE-like beta-barrel" evidence="12">
    <location>
        <begin position="329"/>
        <end position="418"/>
    </location>
</feature>
<sequence>MSDEKSASAGIKDGFAVEDFVRDTGIGPLTHAMIWMIAGGLLAFLAWAAVTPVDEIAKGTGEFVPAGAVRALDHLEGGIVEEVLVKEGEVVAQGQPLLSLTSTATISNRDQLIARRTTLQLQAERFAAFAERRRADFHRFTNDEKLIAEQERLLNAQIGVRVSQEKIFQEQVTGLEAQIDAVSLQKETLAEALALIDRQASIREGLVGKGLNPLLQLLEIQRERTMAVAQLRELDSSIWSLRNDISQVHTRISEFHGRLLEEALNQLETANAELAEIREQLTAQNDRVKRLLIVAPAAGIVQELAVRTVGGVLKPGETAARLVPLDDELIAEIQISPRDIGFVQVGQAVKLKVMAFDFSRYGHVYGKISSISPSTFLDANKVPYYLCRIHLDSRQIGSEGETRHFLPGMTIHADILTGKKTILQYFLKPLYTIVDGTLGER</sequence>
<keyword evidence="6 9" id="KW-0812">Transmembrane</keyword>
<keyword evidence="7 9" id="KW-1133">Transmembrane helix</keyword>
<evidence type="ECO:0000256" key="1">
    <source>
        <dbReference type="ARBA" id="ARBA00004377"/>
    </source>
</evidence>
<dbReference type="GO" id="GO:0015031">
    <property type="term" value="P:protein transport"/>
    <property type="evidence" value="ECO:0007669"/>
    <property type="project" value="InterPro"/>
</dbReference>
<dbReference type="GO" id="GO:0005886">
    <property type="term" value="C:plasma membrane"/>
    <property type="evidence" value="ECO:0007669"/>
    <property type="project" value="UniProtKB-SubCell"/>
</dbReference>
<dbReference type="KEGG" id="rsu:NHU_03258"/>
<dbReference type="AlphaFoldDB" id="A0A0D6B5H5"/>
<dbReference type="InterPro" id="IPR050739">
    <property type="entry name" value="MFP"/>
</dbReference>
<dbReference type="InterPro" id="IPR058781">
    <property type="entry name" value="HH_AprE-like"/>
</dbReference>
<dbReference type="InterPro" id="IPR058982">
    <property type="entry name" value="Beta-barrel_AprE"/>
</dbReference>